<protein>
    <recommendedName>
        <fullName evidence="5">Small ribosomal subunit protein uS10 domain-containing protein</fullName>
    </recommendedName>
</protein>
<evidence type="ECO:0000259" key="5">
    <source>
        <dbReference type="SMART" id="SM01403"/>
    </source>
</evidence>
<evidence type="ECO:0000313" key="6">
    <source>
        <dbReference type="EMBL" id="PLW46639.1"/>
    </source>
</evidence>
<comment type="caution">
    <text evidence="6">The sequence shown here is derived from an EMBL/GenBank/DDBJ whole genome shotgun (WGS) entry which is preliminary data.</text>
</comment>
<evidence type="ECO:0000256" key="4">
    <source>
        <dbReference type="SAM" id="MobiDB-lite"/>
    </source>
</evidence>
<dbReference type="EMBL" id="PGCJ01000117">
    <property type="protein sequence ID" value="PLW46639.1"/>
    <property type="molecule type" value="Genomic_DNA"/>
</dbReference>
<feature type="domain" description="Small ribosomal subunit protein uS10" evidence="5">
    <location>
        <begin position="108"/>
        <end position="195"/>
    </location>
</feature>
<dbReference type="GO" id="GO:0003735">
    <property type="term" value="F:structural constituent of ribosome"/>
    <property type="evidence" value="ECO:0007669"/>
    <property type="project" value="InterPro"/>
</dbReference>
<dbReference type="GO" id="GO:0005840">
    <property type="term" value="C:ribosome"/>
    <property type="evidence" value="ECO:0007669"/>
    <property type="project" value="UniProtKB-KW"/>
</dbReference>
<sequence length="256" mass="28628">MLPSKLCLLRLLTTLSPQRNHLATLSGSEQKTTPEEPQRSSSIEHYVTQLADSSWTAISAPIPATQSTRRQTQKVINIPASAGWAMRTHPELYDPPVLKPTHRMHVATLVIEACNPEKDQLPLVAGFALEATSHLGIPVTRPASIPIQTELHTVLRSGFVHKKLRENFRRLTHRRVIKAYRLLKAIQPHVQTVVSAQKKAEEQMSKMLQQGLVQLDQSMLLSAFQTAYNLSILNQSVGSLIFKLTHLLTLPPQMKP</sequence>
<evidence type="ECO:0000313" key="7">
    <source>
        <dbReference type="Proteomes" id="UP000235388"/>
    </source>
</evidence>
<gene>
    <name evidence="6" type="ORF">PCANC_14369</name>
</gene>
<keyword evidence="2" id="KW-0689">Ribosomal protein</keyword>
<dbReference type="SUPFAM" id="SSF54999">
    <property type="entry name" value="Ribosomal protein S10"/>
    <property type="match status" value="1"/>
</dbReference>
<keyword evidence="7" id="KW-1185">Reference proteome</keyword>
<dbReference type="InterPro" id="IPR027486">
    <property type="entry name" value="Ribosomal_uS10_dom"/>
</dbReference>
<dbReference type="InterPro" id="IPR001848">
    <property type="entry name" value="Ribosomal_uS10"/>
</dbReference>
<feature type="region of interest" description="Disordered" evidence="4">
    <location>
        <begin position="22"/>
        <end position="41"/>
    </location>
</feature>
<dbReference type="AlphaFoldDB" id="A0A2N5V9G7"/>
<evidence type="ECO:0000256" key="2">
    <source>
        <dbReference type="ARBA" id="ARBA00022980"/>
    </source>
</evidence>
<evidence type="ECO:0000256" key="1">
    <source>
        <dbReference type="ARBA" id="ARBA00007102"/>
    </source>
</evidence>
<dbReference type="GO" id="GO:0006412">
    <property type="term" value="P:translation"/>
    <property type="evidence" value="ECO:0007669"/>
    <property type="project" value="InterPro"/>
</dbReference>
<dbReference type="SMART" id="SM01403">
    <property type="entry name" value="Ribosomal_S10"/>
    <property type="match status" value="1"/>
</dbReference>
<dbReference type="GO" id="GO:1990904">
    <property type="term" value="C:ribonucleoprotein complex"/>
    <property type="evidence" value="ECO:0007669"/>
    <property type="project" value="UniProtKB-KW"/>
</dbReference>
<organism evidence="6 7">
    <name type="scientific">Puccinia coronata f. sp. avenae</name>
    <dbReference type="NCBI Taxonomy" id="200324"/>
    <lineage>
        <taxon>Eukaryota</taxon>
        <taxon>Fungi</taxon>
        <taxon>Dikarya</taxon>
        <taxon>Basidiomycota</taxon>
        <taxon>Pucciniomycotina</taxon>
        <taxon>Pucciniomycetes</taxon>
        <taxon>Pucciniales</taxon>
        <taxon>Pucciniaceae</taxon>
        <taxon>Puccinia</taxon>
    </lineage>
</organism>
<comment type="similarity">
    <text evidence="1">Belongs to the universal ribosomal protein uS10 family.</text>
</comment>
<dbReference type="Proteomes" id="UP000235388">
    <property type="component" value="Unassembled WGS sequence"/>
</dbReference>
<dbReference type="PANTHER" id="PTHR11700">
    <property type="entry name" value="30S RIBOSOMAL PROTEIN S10 FAMILY MEMBER"/>
    <property type="match status" value="1"/>
</dbReference>
<proteinExistence type="inferred from homology"/>
<dbReference type="Gene3D" id="3.30.70.600">
    <property type="entry name" value="Ribosomal protein S10 domain"/>
    <property type="match status" value="1"/>
</dbReference>
<reference evidence="6 7" key="1">
    <citation type="submission" date="2017-11" db="EMBL/GenBank/DDBJ databases">
        <title>De novo assembly and phasing of dikaryotic genomes from two isolates of Puccinia coronata f. sp. avenae, the causal agent of oat crown rust.</title>
        <authorList>
            <person name="Miller M.E."/>
            <person name="Zhang Y."/>
            <person name="Omidvar V."/>
            <person name="Sperschneider J."/>
            <person name="Schwessinger B."/>
            <person name="Raley C."/>
            <person name="Palmer J.M."/>
            <person name="Garnica D."/>
            <person name="Upadhyaya N."/>
            <person name="Rathjen J."/>
            <person name="Taylor J.M."/>
            <person name="Park R.F."/>
            <person name="Dodds P.N."/>
            <person name="Hirsch C.D."/>
            <person name="Kianian S.F."/>
            <person name="Figueroa M."/>
        </authorList>
    </citation>
    <scope>NUCLEOTIDE SEQUENCE [LARGE SCALE GENOMIC DNA]</scope>
    <source>
        <strain evidence="6">12NC29</strain>
    </source>
</reference>
<dbReference type="Pfam" id="PF00338">
    <property type="entry name" value="Ribosomal_S10"/>
    <property type="match status" value="1"/>
</dbReference>
<keyword evidence="3" id="KW-0687">Ribonucleoprotein</keyword>
<dbReference type="InterPro" id="IPR036838">
    <property type="entry name" value="Ribosomal_uS10_dom_sf"/>
</dbReference>
<name>A0A2N5V9G7_9BASI</name>
<dbReference type="STRING" id="200324.A0A2N5V9G7"/>
<feature type="compositionally biased region" description="Polar residues" evidence="4">
    <location>
        <begin position="22"/>
        <end position="31"/>
    </location>
</feature>
<accession>A0A2N5V9G7</accession>
<dbReference type="OrthoDB" id="366214at2759"/>
<evidence type="ECO:0000256" key="3">
    <source>
        <dbReference type="ARBA" id="ARBA00023274"/>
    </source>
</evidence>